<reference evidence="2 3" key="3">
    <citation type="submission" date="2017-03" db="EMBL/GenBank/DDBJ databases">
        <authorList>
            <person name="Regsiter A."/>
            <person name="William W."/>
        </authorList>
    </citation>
    <scope>NUCLEOTIDE SEQUENCE [LARGE SCALE GENOMIC DNA]</scope>
    <source>
        <strain evidence="2">PRJEB5721</strain>
    </source>
</reference>
<dbReference type="AlphaFoldDB" id="A0A060UIU4"/>
<reference evidence="1" key="1">
    <citation type="submission" date="2014-03" db="EMBL/GenBank/DDBJ databases">
        <authorList>
            <person name="Genoscope - CEA"/>
        </authorList>
    </citation>
    <scope>NUCLEOTIDE SEQUENCE [LARGE SCALE GENOMIC DNA]</scope>
    <source>
        <strain evidence="1">CF27</strain>
    </source>
</reference>
<organism evidence="1">
    <name type="scientific">Acidithiobacillus ferrivorans</name>
    <dbReference type="NCBI Taxonomy" id="160808"/>
    <lineage>
        <taxon>Bacteria</taxon>
        <taxon>Pseudomonadati</taxon>
        <taxon>Pseudomonadota</taxon>
        <taxon>Acidithiobacillia</taxon>
        <taxon>Acidithiobacillales</taxon>
        <taxon>Acidithiobacillaceae</taxon>
        <taxon>Acidithiobacillus</taxon>
    </lineage>
</organism>
<sequence length="144" mass="16364">MDFDPAALQAAVALDADLRDRWRREWGLLMDLAVWGDLRSGQIGLTGKLRKRVLEFGERLRSYGNDRSWIPHPREQIKNALSTSLQMRESLEKLSEIAEQFNDGADLAALRAVWKALSAALMADVVTREGLLVQLLNQQYQEEV</sequence>
<dbReference type="OrthoDB" id="5295983at2"/>
<reference evidence="1" key="2">
    <citation type="submission" date="2014-07" db="EMBL/GenBank/DDBJ databases">
        <title>Initial genome analysis of the psychrotolerant acidophile Acidithiobacillus ferrivorans CF27: insights into iron and sulfur oxidation pathways and into biofilm formation.</title>
        <authorList>
            <person name="Talla E."/>
            <person name="Hedrich S."/>
            <person name="Mangenot S."/>
            <person name="Ji B."/>
            <person name="Johnson D.B."/>
            <person name="Barbe V."/>
            <person name="Bonnefoy V."/>
        </authorList>
    </citation>
    <scope>NUCLEOTIDE SEQUENCE [LARGE SCALE GENOMIC DNA]</scope>
    <source>
        <strain evidence="1">CF27</strain>
    </source>
</reference>
<proteinExistence type="predicted"/>
<accession>A0A060UIU4</accession>
<dbReference type="EMBL" id="LT841305">
    <property type="protein sequence ID" value="SMH66840.1"/>
    <property type="molecule type" value="Genomic_DNA"/>
</dbReference>
<dbReference type="RefSeq" id="WP_014030227.1">
    <property type="nucleotide sequence ID" value="NZ_CCCS020000002.1"/>
</dbReference>
<evidence type="ECO:0000313" key="1">
    <source>
        <dbReference type="EMBL" id="CDQ08637.1"/>
    </source>
</evidence>
<name>A0A060UIU4_9PROT</name>
<evidence type="ECO:0000313" key="2">
    <source>
        <dbReference type="EMBL" id="SMH66840.1"/>
    </source>
</evidence>
<evidence type="ECO:0000313" key="3">
    <source>
        <dbReference type="Proteomes" id="UP000193925"/>
    </source>
</evidence>
<dbReference type="Proteomes" id="UP000193925">
    <property type="component" value="Chromosome AFERRI"/>
</dbReference>
<gene>
    <name evidence="1" type="ORF">AFERRI_100072</name>
    <name evidence="2" type="ORF">AFERRI_50041</name>
</gene>
<dbReference type="EMBL" id="CCCS020000002">
    <property type="protein sequence ID" value="CDQ08637.1"/>
    <property type="molecule type" value="Genomic_DNA"/>
</dbReference>
<keyword evidence="3" id="KW-1185">Reference proteome</keyword>
<protein>
    <submittedName>
        <fullName evidence="1">Uncharacterized protein</fullName>
    </submittedName>
</protein>